<dbReference type="PROSITE" id="PS50928">
    <property type="entry name" value="ABC_TM1"/>
    <property type="match status" value="1"/>
</dbReference>
<dbReference type="EMBL" id="NHON01000001">
    <property type="protein sequence ID" value="OWJ69096.1"/>
    <property type="molecule type" value="Genomic_DNA"/>
</dbReference>
<dbReference type="Pfam" id="PF00528">
    <property type="entry name" value="BPD_transp_1"/>
    <property type="match status" value="1"/>
</dbReference>
<evidence type="ECO:0000313" key="9">
    <source>
        <dbReference type="EMBL" id="OWJ69096.1"/>
    </source>
</evidence>
<dbReference type="Gene3D" id="1.10.3720.10">
    <property type="entry name" value="MetI-like"/>
    <property type="match status" value="1"/>
</dbReference>
<evidence type="ECO:0000256" key="3">
    <source>
        <dbReference type="ARBA" id="ARBA00022475"/>
    </source>
</evidence>
<evidence type="ECO:0000256" key="7">
    <source>
        <dbReference type="RuleBase" id="RU363032"/>
    </source>
</evidence>
<sequence length="308" mass="34144">MTQTLTSTPGTMGGFRRNWPTIAFLTPAALVLLVFMAVPMVNSIVISFQSWNGMSPPVWAGLKNYRALFGDRLFLIALGNTVYFTVATVILQSTLPLLVANLLNSRILGGTVFRTLYFMPVIISLAISGLLWAMIYEPNFGILNEFLRSIGLGSFTQLWLADRRTVMPSIIAVSVWQSLGFYLVIYYAAMQNIPRELYEAARIDNANALQRLWHVTVPMLRPVIVLVIVLNTIHGIKVFDQIWVMTAGGPNHASDTLGTYLYSTSFGAMGSSNPQLGYATAIAIVILVLSFLLSILQIRLGKRQEIDY</sequence>
<dbReference type="PANTHER" id="PTHR30193:SF37">
    <property type="entry name" value="INNER MEMBRANE ABC TRANSPORTER PERMEASE PROTEIN YCJO"/>
    <property type="match status" value="1"/>
</dbReference>
<evidence type="ECO:0000256" key="1">
    <source>
        <dbReference type="ARBA" id="ARBA00004651"/>
    </source>
</evidence>
<reference evidence="10" key="1">
    <citation type="submission" date="2017-05" db="EMBL/GenBank/DDBJ databases">
        <authorList>
            <person name="Macchi M."/>
            <person name="Festa S."/>
            <person name="Coppotelli B.M."/>
            <person name="Morelli I.S."/>
        </authorList>
    </citation>
    <scope>NUCLEOTIDE SEQUENCE [LARGE SCALE GENOMIC DNA]</scope>
    <source>
        <strain evidence="10">I</strain>
    </source>
</reference>
<comment type="similarity">
    <text evidence="7">Belongs to the binding-protein-dependent transport system permease family.</text>
</comment>
<keyword evidence="6 7" id="KW-0472">Membrane</keyword>
<evidence type="ECO:0000256" key="4">
    <source>
        <dbReference type="ARBA" id="ARBA00022692"/>
    </source>
</evidence>
<keyword evidence="2 7" id="KW-0813">Transport</keyword>
<protein>
    <recommendedName>
        <fullName evidence="8">ABC transmembrane type-1 domain-containing protein</fullName>
    </recommendedName>
</protein>
<dbReference type="Proteomes" id="UP000196655">
    <property type="component" value="Unassembled WGS sequence"/>
</dbReference>
<dbReference type="PANTHER" id="PTHR30193">
    <property type="entry name" value="ABC TRANSPORTER PERMEASE PROTEIN"/>
    <property type="match status" value="1"/>
</dbReference>
<keyword evidence="3" id="KW-1003">Cell membrane</keyword>
<feature type="domain" description="ABC transmembrane type-1" evidence="8">
    <location>
        <begin position="78"/>
        <end position="297"/>
    </location>
</feature>
<dbReference type="InterPro" id="IPR000515">
    <property type="entry name" value="MetI-like"/>
</dbReference>
<organism evidence="9 10">
    <name type="scientific">Inquilinus limosus</name>
    <dbReference type="NCBI Taxonomy" id="171674"/>
    <lineage>
        <taxon>Bacteria</taxon>
        <taxon>Pseudomonadati</taxon>
        <taxon>Pseudomonadota</taxon>
        <taxon>Alphaproteobacteria</taxon>
        <taxon>Rhodospirillales</taxon>
        <taxon>Rhodospirillaceae</taxon>
        <taxon>Inquilinus</taxon>
    </lineage>
</organism>
<keyword evidence="4 7" id="KW-0812">Transmembrane</keyword>
<comment type="subcellular location">
    <subcellularLocation>
        <location evidence="1 7">Cell membrane</location>
        <topology evidence="1 7">Multi-pass membrane protein</topology>
    </subcellularLocation>
</comment>
<evidence type="ECO:0000256" key="5">
    <source>
        <dbReference type="ARBA" id="ARBA00022989"/>
    </source>
</evidence>
<keyword evidence="5 7" id="KW-1133">Transmembrane helix</keyword>
<keyword evidence="10" id="KW-1185">Reference proteome</keyword>
<proteinExistence type="inferred from homology"/>
<dbReference type="CDD" id="cd06261">
    <property type="entry name" value="TM_PBP2"/>
    <property type="match status" value="1"/>
</dbReference>
<dbReference type="InterPro" id="IPR035906">
    <property type="entry name" value="MetI-like_sf"/>
</dbReference>
<feature type="transmembrane region" description="Helical" evidence="7">
    <location>
        <begin position="276"/>
        <end position="296"/>
    </location>
</feature>
<dbReference type="AlphaFoldDB" id="A0A211ZVB2"/>
<feature type="transmembrane region" description="Helical" evidence="7">
    <location>
        <begin position="115"/>
        <end position="135"/>
    </location>
</feature>
<evidence type="ECO:0000259" key="8">
    <source>
        <dbReference type="PROSITE" id="PS50928"/>
    </source>
</evidence>
<name>A0A211ZVB2_9PROT</name>
<comment type="caution">
    <text evidence="9">The sequence shown here is derived from an EMBL/GenBank/DDBJ whole genome shotgun (WGS) entry which is preliminary data.</text>
</comment>
<dbReference type="GO" id="GO:0005886">
    <property type="term" value="C:plasma membrane"/>
    <property type="evidence" value="ECO:0007669"/>
    <property type="project" value="UniProtKB-SubCell"/>
</dbReference>
<evidence type="ECO:0000256" key="6">
    <source>
        <dbReference type="ARBA" id="ARBA00023136"/>
    </source>
</evidence>
<feature type="transmembrane region" description="Helical" evidence="7">
    <location>
        <begin position="21"/>
        <end position="48"/>
    </location>
</feature>
<accession>A0A211ZVB2</accession>
<dbReference type="GO" id="GO:0055085">
    <property type="term" value="P:transmembrane transport"/>
    <property type="evidence" value="ECO:0007669"/>
    <property type="project" value="InterPro"/>
</dbReference>
<dbReference type="InterPro" id="IPR051393">
    <property type="entry name" value="ABC_transporter_permease"/>
</dbReference>
<feature type="transmembrane region" description="Helical" evidence="7">
    <location>
        <begin position="166"/>
        <end position="189"/>
    </location>
</feature>
<evidence type="ECO:0000313" key="10">
    <source>
        <dbReference type="Proteomes" id="UP000196655"/>
    </source>
</evidence>
<gene>
    <name evidence="9" type="ORF">BWR60_00715</name>
</gene>
<feature type="transmembrane region" description="Helical" evidence="7">
    <location>
        <begin position="219"/>
        <end position="236"/>
    </location>
</feature>
<evidence type="ECO:0000256" key="2">
    <source>
        <dbReference type="ARBA" id="ARBA00022448"/>
    </source>
</evidence>
<dbReference type="RefSeq" id="WP_088149085.1">
    <property type="nucleotide sequence ID" value="NZ_NHON01000001.1"/>
</dbReference>
<dbReference type="OrthoDB" id="9805108at2"/>
<feature type="transmembrane region" description="Helical" evidence="7">
    <location>
        <begin position="82"/>
        <end position="103"/>
    </location>
</feature>
<dbReference type="SUPFAM" id="SSF161098">
    <property type="entry name" value="MetI-like"/>
    <property type="match status" value="1"/>
</dbReference>